<organism evidence="1">
    <name type="scientific">Microvirus mar16</name>
    <dbReference type="NCBI Taxonomy" id="2851148"/>
    <lineage>
        <taxon>Viruses</taxon>
        <taxon>Monodnaviria</taxon>
        <taxon>Sangervirae</taxon>
        <taxon>Phixviricota</taxon>
        <taxon>Malgrandaviricetes</taxon>
        <taxon>Petitvirales</taxon>
        <taxon>Microviridae</taxon>
    </lineage>
</organism>
<name>A0A8F6AI75_9VIRU</name>
<sequence>MITKIYTIYDRKSGIYGNPFFSQNDACAERDFKAFCAMPQNSYLAEDLELYDLGKFDSDTGEIVGWTKPEFLTGYANQKE</sequence>
<protein>
    <submittedName>
        <fullName evidence="1">Nonstructural protein</fullName>
    </submittedName>
</protein>
<dbReference type="Pfam" id="PF20577">
    <property type="entry name" value="Phage_ORF5"/>
    <property type="match status" value="1"/>
</dbReference>
<dbReference type="InterPro" id="IPR046781">
    <property type="entry name" value="Phage_ORF5"/>
</dbReference>
<dbReference type="EMBL" id="MZ089762">
    <property type="protein sequence ID" value="QXP45050.1"/>
    <property type="molecule type" value="Genomic_DNA"/>
</dbReference>
<accession>A0A8F6AI75</accession>
<reference evidence="1" key="1">
    <citation type="submission" date="2021-04" db="EMBL/GenBank/DDBJ databases">
        <title>Genomes of microviruses identified in yellow-bellied marmot fecal samples.</title>
        <authorList>
            <person name="Varsani A."/>
            <person name="Kraberger S."/>
            <person name="Chatterjee A."/>
            <person name="Richet C."/>
            <person name="Fontenele R.S."/>
            <person name="Schmidlin K."/>
            <person name="Blumstein D.T."/>
        </authorList>
    </citation>
    <scope>NUCLEOTIDE SEQUENCE</scope>
    <source>
        <strain evidence="1">Mar16</strain>
    </source>
</reference>
<evidence type="ECO:0000313" key="1">
    <source>
        <dbReference type="EMBL" id="QXP45050.1"/>
    </source>
</evidence>
<proteinExistence type="predicted"/>